<dbReference type="PANTHER" id="PTHR11220">
    <property type="entry name" value="HEME-BINDING PROTEIN-RELATED"/>
    <property type="match status" value="1"/>
</dbReference>
<organism evidence="2 3">
    <name type="scientific">Triparma columacea</name>
    <dbReference type="NCBI Taxonomy" id="722753"/>
    <lineage>
        <taxon>Eukaryota</taxon>
        <taxon>Sar</taxon>
        <taxon>Stramenopiles</taxon>
        <taxon>Ochrophyta</taxon>
        <taxon>Bolidophyceae</taxon>
        <taxon>Parmales</taxon>
        <taxon>Triparmaceae</taxon>
        <taxon>Triparma</taxon>
    </lineage>
</organism>
<dbReference type="OrthoDB" id="6424451at2759"/>
<comment type="caution">
    <text evidence="2">The sequence shown here is derived from an EMBL/GenBank/DDBJ whole genome shotgun (WGS) entry which is preliminary data.</text>
</comment>
<comment type="similarity">
    <text evidence="1">Belongs to the HEBP family.</text>
</comment>
<name>A0A9W7LFB2_9STRA</name>
<proteinExistence type="inferred from homology"/>
<keyword evidence="3" id="KW-1185">Reference proteome</keyword>
<dbReference type="PANTHER" id="PTHR11220:SF58">
    <property type="entry name" value="SOUL HEME-BINDING FAMILY PROTEIN"/>
    <property type="match status" value="1"/>
</dbReference>
<gene>
    <name evidence="2" type="ORF">TrCOL_g8901</name>
</gene>
<dbReference type="Proteomes" id="UP001165065">
    <property type="component" value="Unassembled WGS sequence"/>
</dbReference>
<sequence length="304" mass="33855">MRRGRGQEDGEFEAYFDCMLDIIGMGADDTRPASFSKVIAVLPFPVHIPSYRVNLFLLRAVLSITGDSKPTQASRRQNLAITLNQLKNYRGGIKSLHRDAIRKGGAKVSMSEMLKRTPQGLETPSYSVIKSSASKMYEVREYDSYSVCSLIYKGGPRGFQSLAGYIFGKNKEEKAMAMTTPVFMGAEGDKKSMSFVMPSAYWGDDEKLKDEAPTPLDGTGIEKVQVGKETRVAMWYGGLSSPAAQKEKAGELMKAMEEDEEWEIVGGVEGMIVANYNDPFTSPWKRRNEVQFKVERRVVFGSIC</sequence>
<protein>
    <recommendedName>
        <fullName evidence="4">SOUL heme-binding protein</fullName>
    </recommendedName>
</protein>
<dbReference type="InterPro" id="IPR011256">
    <property type="entry name" value="Reg_factor_effector_dom_sf"/>
</dbReference>
<evidence type="ECO:0000256" key="1">
    <source>
        <dbReference type="ARBA" id="ARBA00009817"/>
    </source>
</evidence>
<evidence type="ECO:0008006" key="4">
    <source>
        <dbReference type="Google" id="ProtNLM"/>
    </source>
</evidence>
<evidence type="ECO:0000313" key="3">
    <source>
        <dbReference type="Proteomes" id="UP001165065"/>
    </source>
</evidence>
<dbReference type="AlphaFoldDB" id="A0A9W7LFB2"/>
<dbReference type="Pfam" id="PF04832">
    <property type="entry name" value="SOUL"/>
    <property type="match status" value="1"/>
</dbReference>
<dbReference type="SUPFAM" id="SSF55136">
    <property type="entry name" value="Probable bacterial effector-binding domain"/>
    <property type="match status" value="1"/>
</dbReference>
<dbReference type="EMBL" id="BRYA01000366">
    <property type="protein sequence ID" value="GMI47968.1"/>
    <property type="molecule type" value="Genomic_DNA"/>
</dbReference>
<reference evidence="3" key="1">
    <citation type="journal article" date="2023" name="Commun. Biol.">
        <title>Genome analysis of Parmales, the sister group of diatoms, reveals the evolutionary specialization of diatoms from phago-mixotrophs to photoautotrophs.</title>
        <authorList>
            <person name="Ban H."/>
            <person name="Sato S."/>
            <person name="Yoshikawa S."/>
            <person name="Yamada K."/>
            <person name="Nakamura Y."/>
            <person name="Ichinomiya M."/>
            <person name="Sato N."/>
            <person name="Blanc-Mathieu R."/>
            <person name="Endo H."/>
            <person name="Kuwata A."/>
            <person name="Ogata H."/>
        </authorList>
    </citation>
    <scope>NUCLEOTIDE SEQUENCE [LARGE SCALE GENOMIC DNA]</scope>
</reference>
<dbReference type="InterPro" id="IPR006917">
    <property type="entry name" value="SOUL_heme-bd"/>
</dbReference>
<evidence type="ECO:0000313" key="2">
    <source>
        <dbReference type="EMBL" id="GMI47968.1"/>
    </source>
</evidence>
<dbReference type="Gene3D" id="3.20.80.10">
    <property type="entry name" value="Regulatory factor, effector binding domain"/>
    <property type="match status" value="1"/>
</dbReference>
<accession>A0A9W7LFB2</accession>